<evidence type="ECO:0008006" key="3">
    <source>
        <dbReference type="Google" id="ProtNLM"/>
    </source>
</evidence>
<evidence type="ECO:0000313" key="1">
    <source>
        <dbReference type="EMBL" id="KAK3324098.1"/>
    </source>
</evidence>
<dbReference type="Proteomes" id="UP001286456">
    <property type="component" value="Unassembled WGS sequence"/>
</dbReference>
<sequence>MTGLLDLAAELLLQILEDLGPEFFRQDIRRLAICKRWHALAWPTFIAELNLSSSSTLRLTYISKRSAFLTPLRHSVKTARLSLQGDNDSSFCSSANPLNHPKALESYFQDEVTLDERSARLNAPLHALASILPPDSTTRLRSLQLRVHGGNIPPSYLPLHPAPVLSLVSIVSLTSLDLDLAGHVTFWPEENRMPEVHLCAVLNNLLPQLVSLRCRMGSMCEHLLHPPTCDDHEGGKPLKRMKELIVNASIPTGAHYRYPFGCRRPRVDVKAMKRQMERLVGLMENPRLVRLMCHAVEYDVYQLYARDVVPRGRCLVMRADEAWDTEGGKRMVDPFGEDKDGGVVGEAGL</sequence>
<dbReference type="EMBL" id="JAUEPO010000004">
    <property type="protein sequence ID" value="KAK3324098.1"/>
    <property type="molecule type" value="Genomic_DNA"/>
</dbReference>
<dbReference type="AlphaFoldDB" id="A0AAE0IFN5"/>
<accession>A0AAE0IFN5</accession>
<reference evidence="1" key="2">
    <citation type="submission" date="2023-06" db="EMBL/GenBank/DDBJ databases">
        <authorList>
            <consortium name="Lawrence Berkeley National Laboratory"/>
            <person name="Haridas S."/>
            <person name="Hensen N."/>
            <person name="Bonometti L."/>
            <person name="Westerberg I."/>
            <person name="Brannstrom I.O."/>
            <person name="Guillou S."/>
            <person name="Cros-Aarteil S."/>
            <person name="Calhoun S."/>
            <person name="Kuo A."/>
            <person name="Mondo S."/>
            <person name="Pangilinan J."/>
            <person name="Riley R."/>
            <person name="Labutti K."/>
            <person name="Andreopoulos B."/>
            <person name="Lipzen A."/>
            <person name="Chen C."/>
            <person name="Yanf M."/>
            <person name="Daum C."/>
            <person name="Ng V."/>
            <person name="Clum A."/>
            <person name="Steindorff A."/>
            <person name="Ohm R."/>
            <person name="Martin F."/>
            <person name="Silar P."/>
            <person name="Natvig D."/>
            <person name="Lalanne C."/>
            <person name="Gautier V."/>
            <person name="Ament-Velasquez S.L."/>
            <person name="Kruys A."/>
            <person name="Hutchinson M.I."/>
            <person name="Powell A.J."/>
            <person name="Barry K."/>
            <person name="Miller A.N."/>
            <person name="Grigoriev I.V."/>
            <person name="Debuchy R."/>
            <person name="Gladieux P."/>
            <person name="Thoren M.H."/>
            <person name="Johannesson H."/>
        </authorList>
    </citation>
    <scope>NUCLEOTIDE SEQUENCE</scope>
    <source>
        <strain evidence="1">SMH4131-1</strain>
    </source>
</reference>
<organism evidence="1 2">
    <name type="scientific">Cercophora scortea</name>
    <dbReference type="NCBI Taxonomy" id="314031"/>
    <lineage>
        <taxon>Eukaryota</taxon>
        <taxon>Fungi</taxon>
        <taxon>Dikarya</taxon>
        <taxon>Ascomycota</taxon>
        <taxon>Pezizomycotina</taxon>
        <taxon>Sordariomycetes</taxon>
        <taxon>Sordariomycetidae</taxon>
        <taxon>Sordariales</taxon>
        <taxon>Lasiosphaeriaceae</taxon>
        <taxon>Cercophora</taxon>
    </lineage>
</organism>
<keyword evidence="2" id="KW-1185">Reference proteome</keyword>
<proteinExistence type="predicted"/>
<protein>
    <recommendedName>
        <fullName evidence="3">F-box domain-containing protein</fullName>
    </recommendedName>
</protein>
<evidence type="ECO:0000313" key="2">
    <source>
        <dbReference type="Proteomes" id="UP001286456"/>
    </source>
</evidence>
<gene>
    <name evidence="1" type="ORF">B0T19DRAFT_443537</name>
</gene>
<comment type="caution">
    <text evidence="1">The sequence shown here is derived from an EMBL/GenBank/DDBJ whole genome shotgun (WGS) entry which is preliminary data.</text>
</comment>
<name>A0AAE0IFN5_9PEZI</name>
<reference evidence="1" key="1">
    <citation type="journal article" date="2023" name="Mol. Phylogenet. Evol.">
        <title>Genome-scale phylogeny and comparative genomics of the fungal order Sordariales.</title>
        <authorList>
            <person name="Hensen N."/>
            <person name="Bonometti L."/>
            <person name="Westerberg I."/>
            <person name="Brannstrom I.O."/>
            <person name="Guillou S."/>
            <person name="Cros-Aarteil S."/>
            <person name="Calhoun S."/>
            <person name="Haridas S."/>
            <person name="Kuo A."/>
            <person name="Mondo S."/>
            <person name="Pangilinan J."/>
            <person name="Riley R."/>
            <person name="LaButti K."/>
            <person name="Andreopoulos B."/>
            <person name="Lipzen A."/>
            <person name="Chen C."/>
            <person name="Yan M."/>
            <person name="Daum C."/>
            <person name="Ng V."/>
            <person name="Clum A."/>
            <person name="Steindorff A."/>
            <person name="Ohm R.A."/>
            <person name="Martin F."/>
            <person name="Silar P."/>
            <person name="Natvig D.O."/>
            <person name="Lalanne C."/>
            <person name="Gautier V."/>
            <person name="Ament-Velasquez S.L."/>
            <person name="Kruys A."/>
            <person name="Hutchinson M.I."/>
            <person name="Powell A.J."/>
            <person name="Barry K."/>
            <person name="Miller A.N."/>
            <person name="Grigoriev I.V."/>
            <person name="Debuchy R."/>
            <person name="Gladieux P."/>
            <person name="Hiltunen Thoren M."/>
            <person name="Johannesson H."/>
        </authorList>
    </citation>
    <scope>NUCLEOTIDE SEQUENCE</scope>
    <source>
        <strain evidence="1">SMH4131-1</strain>
    </source>
</reference>